<comment type="caution">
    <text evidence="2">The sequence shown here is derived from an EMBL/GenBank/DDBJ whole genome shotgun (WGS) entry which is preliminary data.</text>
</comment>
<gene>
    <name evidence="2" type="ORF">HMPREF6123_1045</name>
</gene>
<dbReference type="InParanoid" id="C2KX26"/>
<name>C2KX26_9FIRM</name>
<dbReference type="Proteomes" id="UP000004121">
    <property type="component" value="Unassembled WGS sequence"/>
</dbReference>
<keyword evidence="1" id="KW-1133">Transmembrane helix</keyword>
<dbReference type="HOGENOM" id="CLU_3138462_0_0_9"/>
<keyword evidence="1" id="KW-0472">Membrane</keyword>
<feature type="transmembrane region" description="Helical" evidence="1">
    <location>
        <begin position="6"/>
        <end position="23"/>
    </location>
</feature>
<reference evidence="2 3" key="1">
    <citation type="submission" date="2009-04" db="EMBL/GenBank/DDBJ databases">
        <authorList>
            <person name="Qin X."/>
            <person name="Bachman B."/>
            <person name="Battles P."/>
            <person name="Bell A."/>
            <person name="Bess C."/>
            <person name="Bickham C."/>
            <person name="Chaboub L."/>
            <person name="Chen D."/>
            <person name="Coyle M."/>
            <person name="Deiros D.R."/>
            <person name="Dinh H."/>
            <person name="Forbes L."/>
            <person name="Fowler G."/>
            <person name="Francisco L."/>
            <person name="Fu Q."/>
            <person name="Gubbala S."/>
            <person name="Hale W."/>
            <person name="Han Y."/>
            <person name="Hemphill L."/>
            <person name="Highlander S.K."/>
            <person name="Hirani K."/>
            <person name="Hogues M."/>
            <person name="Jackson L."/>
            <person name="Jakkamsetti A."/>
            <person name="Javaid M."/>
            <person name="Jiang H."/>
            <person name="Korchina V."/>
            <person name="Kovar C."/>
            <person name="Lara F."/>
            <person name="Lee S."/>
            <person name="Mata R."/>
            <person name="Mathew T."/>
            <person name="Moen C."/>
            <person name="Morales K."/>
            <person name="Munidasa M."/>
            <person name="Nazareth L."/>
            <person name="Ngo R."/>
            <person name="Nguyen L."/>
            <person name="Okwuonu G."/>
            <person name="Ongeri F."/>
            <person name="Patil S."/>
            <person name="Petrosino J."/>
            <person name="Pham C."/>
            <person name="Pham P."/>
            <person name="Pu L.-L."/>
            <person name="Puazo M."/>
            <person name="Raj R."/>
            <person name="Reid J."/>
            <person name="Rouhana J."/>
            <person name="Saada N."/>
            <person name="Shang Y."/>
            <person name="Simmons D."/>
            <person name="Thornton R."/>
            <person name="Warren J."/>
            <person name="Weissenberger G."/>
            <person name="Zhang J."/>
            <person name="Zhang L."/>
            <person name="Zhou C."/>
            <person name="Zhu D."/>
            <person name="Muzny D."/>
            <person name="Worley K."/>
            <person name="Gibbs R."/>
        </authorList>
    </citation>
    <scope>NUCLEOTIDE SEQUENCE [LARGE SCALE GENOMIC DNA]</scope>
    <source>
        <strain evidence="2 3">F0268</strain>
    </source>
</reference>
<evidence type="ECO:0000313" key="3">
    <source>
        <dbReference type="Proteomes" id="UP000004121"/>
    </source>
</evidence>
<keyword evidence="1" id="KW-0812">Transmembrane</keyword>
<evidence type="ECO:0000313" key="2">
    <source>
        <dbReference type="EMBL" id="EEJ51678.1"/>
    </source>
</evidence>
<accession>C2KX26</accession>
<protein>
    <submittedName>
        <fullName evidence="2">Uncharacterized protein</fullName>
    </submittedName>
</protein>
<dbReference type="AlphaFoldDB" id="C2KX26"/>
<dbReference type="EMBL" id="ACKX01000100">
    <property type="protein sequence ID" value="EEJ51678.1"/>
    <property type="molecule type" value="Genomic_DNA"/>
</dbReference>
<organism evidence="2 3">
    <name type="scientific">Oribacterium sinus F0268</name>
    <dbReference type="NCBI Taxonomy" id="585501"/>
    <lineage>
        <taxon>Bacteria</taxon>
        <taxon>Bacillati</taxon>
        <taxon>Bacillota</taxon>
        <taxon>Clostridia</taxon>
        <taxon>Lachnospirales</taxon>
        <taxon>Lachnospiraceae</taxon>
        <taxon>Oribacterium</taxon>
    </lineage>
</organism>
<sequence length="49" mass="5882">MKNQKEFSFFIILLFYSSIIFFLKKRAEKTERTMPAIEAILSVFSTLFR</sequence>
<proteinExistence type="predicted"/>
<keyword evidence="3" id="KW-1185">Reference proteome</keyword>
<evidence type="ECO:0000256" key="1">
    <source>
        <dbReference type="SAM" id="Phobius"/>
    </source>
</evidence>